<feature type="compositionally biased region" description="Low complexity" evidence="2">
    <location>
        <begin position="129"/>
        <end position="163"/>
    </location>
</feature>
<evidence type="ECO:0000256" key="3">
    <source>
        <dbReference type="SAM" id="SignalP"/>
    </source>
</evidence>
<dbReference type="Proteomes" id="UP001303647">
    <property type="component" value="Unassembled WGS sequence"/>
</dbReference>
<proteinExistence type="predicted"/>
<organism evidence="5 6">
    <name type="scientific">Corynascus novoguineensis</name>
    <dbReference type="NCBI Taxonomy" id="1126955"/>
    <lineage>
        <taxon>Eukaryota</taxon>
        <taxon>Fungi</taxon>
        <taxon>Dikarya</taxon>
        <taxon>Ascomycota</taxon>
        <taxon>Pezizomycotina</taxon>
        <taxon>Sordariomycetes</taxon>
        <taxon>Sordariomycetidae</taxon>
        <taxon>Sordariales</taxon>
        <taxon>Chaetomiaceae</taxon>
        <taxon>Corynascus</taxon>
    </lineage>
</organism>
<evidence type="ECO:0000313" key="6">
    <source>
        <dbReference type="Proteomes" id="UP001303647"/>
    </source>
</evidence>
<feature type="signal peptide" evidence="3">
    <location>
        <begin position="1"/>
        <end position="17"/>
    </location>
</feature>
<dbReference type="PANTHER" id="PTHR40633:SF1">
    <property type="entry name" value="GPI ANCHORED SERINE-THREONINE RICH PROTEIN (AFU_ORTHOLOGUE AFUA_1G03630)"/>
    <property type="match status" value="1"/>
</dbReference>
<evidence type="ECO:0000313" key="5">
    <source>
        <dbReference type="EMBL" id="KAK4251179.1"/>
    </source>
</evidence>
<keyword evidence="6" id="KW-1185">Reference proteome</keyword>
<dbReference type="AlphaFoldDB" id="A0AAN7HUA6"/>
<dbReference type="Pfam" id="PF10342">
    <property type="entry name" value="Kre9_KNH"/>
    <property type="match status" value="1"/>
</dbReference>
<dbReference type="InterPro" id="IPR052982">
    <property type="entry name" value="SRP1/TIP1-like"/>
</dbReference>
<evidence type="ECO:0000259" key="4">
    <source>
        <dbReference type="Pfam" id="PF10342"/>
    </source>
</evidence>
<comment type="caution">
    <text evidence="5">The sequence shown here is derived from an EMBL/GenBank/DDBJ whole genome shotgun (WGS) entry which is preliminary data.</text>
</comment>
<dbReference type="EMBL" id="MU857607">
    <property type="protein sequence ID" value="KAK4251179.1"/>
    <property type="molecule type" value="Genomic_DNA"/>
</dbReference>
<reference evidence="5" key="1">
    <citation type="journal article" date="2023" name="Mol. Phylogenet. Evol.">
        <title>Genome-scale phylogeny and comparative genomics of the fungal order Sordariales.</title>
        <authorList>
            <person name="Hensen N."/>
            <person name="Bonometti L."/>
            <person name="Westerberg I."/>
            <person name="Brannstrom I.O."/>
            <person name="Guillou S."/>
            <person name="Cros-Aarteil S."/>
            <person name="Calhoun S."/>
            <person name="Haridas S."/>
            <person name="Kuo A."/>
            <person name="Mondo S."/>
            <person name="Pangilinan J."/>
            <person name="Riley R."/>
            <person name="LaButti K."/>
            <person name="Andreopoulos B."/>
            <person name="Lipzen A."/>
            <person name="Chen C."/>
            <person name="Yan M."/>
            <person name="Daum C."/>
            <person name="Ng V."/>
            <person name="Clum A."/>
            <person name="Steindorff A."/>
            <person name="Ohm R.A."/>
            <person name="Martin F."/>
            <person name="Silar P."/>
            <person name="Natvig D.O."/>
            <person name="Lalanne C."/>
            <person name="Gautier V."/>
            <person name="Ament-Velasquez S.L."/>
            <person name="Kruys A."/>
            <person name="Hutchinson M.I."/>
            <person name="Powell A.J."/>
            <person name="Barry K."/>
            <person name="Miller A.N."/>
            <person name="Grigoriev I.V."/>
            <person name="Debuchy R."/>
            <person name="Gladieux P."/>
            <person name="Hiltunen Thoren M."/>
            <person name="Johannesson H."/>
        </authorList>
    </citation>
    <scope>NUCLEOTIDE SEQUENCE</scope>
    <source>
        <strain evidence="5">CBS 359.72</strain>
    </source>
</reference>
<dbReference type="InterPro" id="IPR018466">
    <property type="entry name" value="Kre9/Knh1-like_N"/>
</dbReference>
<evidence type="ECO:0000256" key="1">
    <source>
        <dbReference type="ARBA" id="ARBA00022729"/>
    </source>
</evidence>
<evidence type="ECO:0000256" key="2">
    <source>
        <dbReference type="SAM" id="MobiDB-lite"/>
    </source>
</evidence>
<sequence length="249" mass="25024">MRFSIAALLALATAVVAQTEGFNVITKPTEGEKVPAGSTYEIVWQPSDDHEGPITIGLLGGSSPQTLSVVDTIAEGVDPSTGSYSWKVPSGGEATYGIIITLESDPAVFQYGFPFKIVGGSDDDEDDSSSSSSSSVPSSTSTSTSAATSTTSDAESTSKSSTKTKTHDHSSTVTSTSVSASSSTLVSSTTTRANSSTTSIPETTVTSSVVETATSTTSSSTSLATNGVPTLGPGSFAMLGGMAMAVLAL</sequence>
<reference evidence="5" key="2">
    <citation type="submission" date="2023-05" db="EMBL/GenBank/DDBJ databases">
        <authorList>
            <consortium name="Lawrence Berkeley National Laboratory"/>
            <person name="Steindorff A."/>
            <person name="Hensen N."/>
            <person name="Bonometti L."/>
            <person name="Westerberg I."/>
            <person name="Brannstrom I.O."/>
            <person name="Guillou S."/>
            <person name="Cros-Aarteil S."/>
            <person name="Calhoun S."/>
            <person name="Haridas S."/>
            <person name="Kuo A."/>
            <person name="Mondo S."/>
            <person name="Pangilinan J."/>
            <person name="Riley R."/>
            <person name="Labutti K."/>
            <person name="Andreopoulos B."/>
            <person name="Lipzen A."/>
            <person name="Chen C."/>
            <person name="Yanf M."/>
            <person name="Daum C."/>
            <person name="Ng V."/>
            <person name="Clum A."/>
            <person name="Ohm R."/>
            <person name="Martin F."/>
            <person name="Silar P."/>
            <person name="Natvig D."/>
            <person name="Lalanne C."/>
            <person name="Gautier V."/>
            <person name="Ament-Velasquez S.L."/>
            <person name="Kruys A."/>
            <person name="Hutchinson M.I."/>
            <person name="Powell A.J."/>
            <person name="Barry K."/>
            <person name="Miller A.N."/>
            <person name="Grigoriev I.V."/>
            <person name="Debuchy R."/>
            <person name="Gladieux P."/>
            <person name="Thoren M.H."/>
            <person name="Johannesson H."/>
        </authorList>
    </citation>
    <scope>NUCLEOTIDE SEQUENCE</scope>
    <source>
        <strain evidence="5">CBS 359.72</strain>
    </source>
</reference>
<feature type="chain" id="PRO_5043055025" evidence="3">
    <location>
        <begin position="18"/>
        <end position="249"/>
    </location>
</feature>
<gene>
    <name evidence="5" type="ORF">C7999DRAFT_37793</name>
</gene>
<name>A0AAN7HUA6_9PEZI</name>
<dbReference type="PANTHER" id="PTHR40633">
    <property type="entry name" value="MATRIX PROTEIN, PUTATIVE (AFU_ORTHOLOGUE AFUA_8G05410)-RELATED"/>
    <property type="match status" value="1"/>
</dbReference>
<accession>A0AAN7HUA6</accession>
<feature type="region of interest" description="Disordered" evidence="2">
    <location>
        <begin position="120"/>
        <end position="227"/>
    </location>
</feature>
<protein>
    <submittedName>
        <fullName evidence="5">Ser-Thr-rich glycosyl-phosphatidyl-inositol-anchored membrane family-domain-containing protein</fullName>
    </submittedName>
</protein>
<keyword evidence="1 3" id="KW-0732">Signal</keyword>
<feature type="compositionally biased region" description="Low complexity" evidence="2">
    <location>
        <begin position="171"/>
        <end position="222"/>
    </location>
</feature>
<feature type="domain" description="Yeast cell wall synthesis Kre9/Knh1-like N-terminal" evidence="4">
    <location>
        <begin position="27"/>
        <end position="117"/>
    </location>
</feature>